<feature type="domain" description="EH" evidence="5">
    <location>
        <begin position="29"/>
        <end position="111"/>
    </location>
</feature>
<dbReference type="GO" id="GO:0016197">
    <property type="term" value="P:endosomal transport"/>
    <property type="evidence" value="ECO:0007669"/>
    <property type="project" value="TreeGrafter"/>
</dbReference>
<feature type="region of interest" description="Disordered" evidence="4">
    <location>
        <begin position="451"/>
        <end position="477"/>
    </location>
</feature>
<dbReference type="GO" id="GO:0005737">
    <property type="term" value="C:cytoplasm"/>
    <property type="evidence" value="ECO:0007669"/>
    <property type="project" value="TreeGrafter"/>
</dbReference>
<name>A0AAV2L275_KNICA</name>
<feature type="region of interest" description="Disordered" evidence="4">
    <location>
        <begin position="757"/>
        <end position="814"/>
    </location>
</feature>
<dbReference type="Pfam" id="PF12763">
    <property type="entry name" value="EH"/>
    <property type="match status" value="2"/>
</dbReference>
<feature type="compositionally biased region" description="Acidic residues" evidence="4">
    <location>
        <begin position="637"/>
        <end position="650"/>
    </location>
</feature>
<protein>
    <submittedName>
        <fullName evidence="7">Uncharacterized protein</fullName>
    </submittedName>
</protein>
<dbReference type="PROSITE" id="PS00018">
    <property type="entry name" value="EF_HAND_1"/>
    <property type="match status" value="1"/>
</dbReference>
<feature type="compositionally biased region" description="Pro residues" evidence="4">
    <location>
        <begin position="459"/>
        <end position="470"/>
    </location>
</feature>
<feature type="region of interest" description="Disordered" evidence="4">
    <location>
        <begin position="195"/>
        <end position="333"/>
    </location>
</feature>
<dbReference type="GO" id="GO:0005509">
    <property type="term" value="F:calcium ion binding"/>
    <property type="evidence" value="ECO:0007669"/>
    <property type="project" value="InterPro"/>
</dbReference>
<reference evidence="7 8" key="1">
    <citation type="submission" date="2024-04" db="EMBL/GenBank/DDBJ databases">
        <authorList>
            <person name="Waldvogel A.-M."/>
            <person name="Schoenle A."/>
        </authorList>
    </citation>
    <scope>NUCLEOTIDE SEQUENCE [LARGE SCALE GENOMIC DNA]</scope>
</reference>
<evidence type="ECO:0000256" key="1">
    <source>
        <dbReference type="ARBA" id="ARBA00022723"/>
    </source>
</evidence>
<gene>
    <name evidence="7" type="ORF">KC01_LOCUS22551</name>
</gene>
<keyword evidence="1" id="KW-0479">Metal-binding</keyword>
<dbReference type="PANTHER" id="PTHR11216:SF64">
    <property type="entry name" value="RALBP1-ASSOCIATED EPS DOMAIN-CONTAINING PROTEIN 2"/>
    <property type="match status" value="1"/>
</dbReference>
<proteinExistence type="predicted"/>
<keyword evidence="3" id="KW-0175">Coiled coil</keyword>
<evidence type="ECO:0000256" key="4">
    <source>
        <dbReference type="SAM" id="MobiDB-lite"/>
    </source>
</evidence>
<feature type="region of interest" description="Disordered" evidence="4">
    <location>
        <begin position="706"/>
        <end position="726"/>
    </location>
</feature>
<keyword evidence="2" id="KW-0106">Calcium</keyword>
<dbReference type="Proteomes" id="UP001497482">
    <property type="component" value="Chromosome 2"/>
</dbReference>
<evidence type="ECO:0000256" key="3">
    <source>
        <dbReference type="SAM" id="Coils"/>
    </source>
</evidence>
<dbReference type="PANTHER" id="PTHR11216">
    <property type="entry name" value="EH DOMAIN"/>
    <property type="match status" value="1"/>
</dbReference>
<organism evidence="7 8">
    <name type="scientific">Knipowitschia caucasica</name>
    <name type="common">Caucasian dwarf goby</name>
    <name type="synonym">Pomatoschistus caucasicus</name>
    <dbReference type="NCBI Taxonomy" id="637954"/>
    <lineage>
        <taxon>Eukaryota</taxon>
        <taxon>Metazoa</taxon>
        <taxon>Chordata</taxon>
        <taxon>Craniata</taxon>
        <taxon>Vertebrata</taxon>
        <taxon>Euteleostomi</taxon>
        <taxon>Actinopterygii</taxon>
        <taxon>Neopterygii</taxon>
        <taxon>Teleostei</taxon>
        <taxon>Neoteleostei</taxon>
        <taxon>Acanthomorphata</taxon>
        <taxon>Gobiaria</taxon>
        <taxon>Gobiiformes</taxon>
        <taxon>Gobioidei</taxon>
        <taxon>Gobiidae</taxon>
        <taxon>Gobiinae</taxon>
        <taxon>Knipowitschia</taxon>
    </lineage>
</organism>
<dbReference type="PROSITE" id="PS50031">
    <property type="entry name" value="EH"/>
    <property type="match status" value="2"/>
</dbReference>
<feature type="region of interest" description="Disordered" evidence="4">
    <location>
        <begin position="622"/>
        <end position="656"/>
    </location>
</feature>
<dbReference type="GO" id="GO:0005886">
    <property type="term" value="C:plasma membrane"/>
    <property type="evidence" value="ECO:0007669"/>
    <property type="project" value="TreeGrafter"/>
</dbReference>
<accession>A0AAV2L275</accession>
<dbReference type="Gene3D" id="1.10.238.10">
    <property type="entry name" value="EF-hand"/>
    <property type="match status" value="2"/>
</dbReference>
<dbReference type="InterPro" id="IPR011992">
    <property type="entry name" value="EF-hand-dom_pair"/>
</dbReference>
<dbReference type="SMART" id="SM00027">
    <property type="entry name" value="EH"/>
    <property type="match status" value="2"/>
</dbReference>
<dbReference type="SMART" id="SM00054">
    <property type="entry name" value="EFh"/>
    <property type="match status" value="1"/>
</dbReference>
<feature type="compositionally biased region" description="Pro residues" evidence="4">
    <location>
        <begin position="765"/>
        <end position="808"/>
    </location>
</feature>
<feature type="domain" description="EF-hand" evidence="6">
    <location>
        <begin position="582"/>
        <end position="617"/>
    </location>
</feature>
<dbReference type="InterPro" id="IPR018247">
    <property type="entry name" value="EF_Hand_1_Ca_BS"/>
</dbReference>
<dbReference type="InterPro" id="IPR000261">
    <property type="entry name" value="EH_dom"/>
</dbReference>
<evidence type="ECO:0000313" key="7">
    <source>
        <dbReference type="EMBL" id="CAL1593442.1"/>
    </source>
</evidence>
<evidence type="ECO:0000259" key="6">
    <source>
        <dbReference type="PROSITE" id="PS50222"/>
    </source>
</evidence>
<evidence type="ECO:0000259" key="5">
    <source>
        <dbReference type="PROSITE" id="PS50031"/>
    </source>
</evidence>
<feature type="coiled-coil region" evidence="3">
    <location>
        <begin position="955"/>
        <end position="993"/>
    </location>
</feature>
<dbReference type="CDD" id="cd00052">
    <property type="entry name" value="EH"/>
    <property type="match status" value="1"/>
</dbReference>
<dbReference type="AlphaFoldDB" id="A0AAV2L275"/>
<dbReference type="SUPFAM" id="SSF47473">
    <property type="entry name" value="EF-hand"/>
    <property type="match status" value="2"/>
</dbReference>
<dbReference type="InterPro" id="IPR002048">
    <property type="entry name" value="EF_hand_dom"/>
</dbReference>
<evidence type="ECO:0000313" key="8">
    <source>
        <dbReference type="Proteomes" id="UP001497482"/>
    </source>
</evidence>
<dbReference type="GO" id="GO:0006897">
    <property type="term" value="P:endocytosis"/>
    <property type="evidence" value="ECO:0007669"/>
    <property type="project" value="TreeGrafter"/>
</dbReference>
<dbReference type="EMBL" id="OZ035824">
    <property type="protein sequence ID" value="CAL1593442.1"/>
    <property type="molecule type" value="Genomic_DNA"/>
</dbReference>
<feature type="domain" description="EH" evidence="5">
    <location>
        <begin position="549"/>
        <end position="638"/>
    </location>
</feature>
<evidence type="ECO:0000256" key="2">
    <source>
        <dbReference type="ARBA" id="ARBA00022837"/>
    </source>
</evidence>
<sequence length="1003" mass="108079">MDVPIRGMEAECGSTAAAVGTFLSLSEQEQRYYSELHARCQTDGSGKLSSVRVAELFKASQLPPDALHKVTEVCGAQRLGYFGTAQFYVALKLLSAAQSALPLRIESVSASKSNVRHPGLLSPRQTSLLLSPPQISLMLSLLRPPSCGLLLRPPSCGLLLRHPSCCLSSDLPPVVSSSDLPHVVSSSDLPPVVSSSDLPPVVSSSDLPPVVSSSDLPPVVSSSDLPPVVSSSDLPHVVSSSDLPPVVSSSDLPPVVSSSDLPHVVSSSDLPPVVSSSDIPPVVSSSDIPPVVSSSDLPPVVSSSDLPPVVSSSDLPPVVSSSDLPPVVSSSDIPPVVSPQTSLLWSPPQTSLLLSPPQTSLLLSPPQTSLLLSPPQTSLLLSLLRHPSCGLLLSLTCCLSSDLPLPRFVGLQTEAEVWYPSAPAGGGEGTGPGFSWTKADRNTYRHVDSAAEKELWSPPRSPSVSPPRSPPGYHGYAFPRNGTEPHMVYDPLSSRSVAHIETNSSPGHYSISSSDLSSAPLVQSGSCERLDQQGAVSCEDDPWRITEEQLQYYTHQFTRLQPDLGALIIGALAKDFFTKSKLPIPELSHIWELSDVDRDGALTFSEFCTAFHLIVARKNGYPLPESLPPPLRPVQEREEEDEEEEEEEVPDTPQSVEPLIVFEDPEMNTQRTEIAERLQPQIQLNTSEEDSKQADAHVRGAALFQPTPFSFPQRPADENLCQRKTPVPSTWAPEAWLRESASEQGAAAKLRRLQSLSRRGEIPSPTSPPSPSSPTSPTSPPSPSSPTSPTSPPSPSSPTSPTSPPSPSSPHLTHLTPFTHLTHLTPFALHTHLTHLTPFALHTHLTHLTPFTPLRLKPVIKISEQALQSPPSPSFINLDHIDRKEESSLKIPGSRFRMSSVDNSAQDLLLGAPQKPARRKFHPEIPNMDVPPLAISLAPPTKAPQKLLSKQKREIQMAIRKNKETNAVLRRLNSELQQQLKVAHQERVTLESHLELVRPAIVT</sequence>
<keyword evidence="8" id="KW-1185">Reference proteome</keyword>
<dbReference type="PROSITE" id="PS50222">
    <property type="entry name" value="EF_HAND_2"/>
    <property type="match status" value="1"/>
</dbReference>